<dbReference type="Pfam" id="PF10545">
    <property type="entry name" value="MADF_DNA_bdg"/>
    <property type="match status" value="3"/>
</dbReference>
<dbReference type="PANTHER" id="PTHR12243">
    <property type="entry name" value="MADF DOMAIN TRANSCRIPTION FACTOR"/>
    <property type="match status" value="1"/>
</dbReference>
<evidence type="ECO:0000313" key="4">
    <source>
        <dbReference type="WBParaSite" id="PSAMB.scaffold636size45008.g7638.t1"/>
    </source>
</evidence>
<proteinExistence type="predicted"/>
<accession>A0A914X4C8</accession>
<feature type="domain" description="MADF" evidence="2">
    <location>
        <begin position="658"/>
        <end position="753"/>
    </location>
</feature>
<dbReference type="GO" id="GO:0005667">
    <property type="term" value="C:transcription regulator complex"/>
    <property type="evidence" value="ECO:0007669"/>
    <property type="project" value="TreeGrafter"/>
</dbReference>
<evidence type="ECO:0000313" key="3">
    <source>
        <dbReference type="Proteomes" id="UP000887566"/>
    </source>
</evidence>
<feature type="region of interest" description="Disordered" evidence="1">
    <location>
        <begin position="528"/>
        <end position="560"/>
    </location>
</feature>
<name>A0A914X4C8_9BILA</name>
<dbReference type="InterPro" id="IPR039353">
    <property type="entry name" value="TF_Adf1"/>
</dbReference>
<feature type="region of interest" description="Disordered" evidence="1">
    <location>
        <begin position="618"/>
        <end position="640"/>
    </location>
</feature>
<feature type="domain" description="MADF" evidence="2">
    <location>
        <begin position="318"/>
        <end position="412"/>
    </location>
</feature>
<feature type="domain" description="MADF" evidence="2">
    <location>
        <begin position="436"/>
        <end position="522"/>
    </location>
</feature>
<dbReference type="PANTHER" id="PTHR12243:SF69">
    <property type="entry name" value="SI:CH73-59F11.3"/>
    <property type="match status" value="1"/>
</dbReference>
<dbReference type="WBParaSite" id="PSAMB.scaffold636size45008.g7638.t1">
    <property type="protein sequence ID" value="PSAMB.scaffold636size45008.g7638.t1"/>
    <property type="gene ID" value="PSAMB.scaffold636size45008.g7638"/>
</dbReference>
<protein>
    <submittedName>
        <fullName evidence="4">MADF domain-containing protein</fullName>
    </submittedName>
</protein>
<dbReference type="AlphaFoldDB" id="A0A914X4C8"/>
<dbReference type="GO" id="GO:0005634">
    <property type="term" value="C:nucleus"/>
    <property type="evidence" value="ECO:0007669"/>
    <property type="project" value="TreeGrafter"/>
</dbReference>
<dbReference type="GO" id="GO:0006357">
    <property type="term" value="P:regulation of transcription by RNA polymerase II"/>
    <property type="evidence" value="ECO:0007669"/>
    <property type="project" value="TreeGrafter"/>
</dbReference>
<feature type="compositionally biased region" description="Polar residues" evidence="1">
    <location>
        <begin position="619"/>
        <end position="631"/>
    </location>
</feature>
<evidence type="ECO:0000259" key="2">
    <source>
        <dbReference type="PROSITE" id="PS51029"/>
    </source>
</evidence>
<organism evidence="3 4">
    <name type="scientific">Plectus sambesii</name>
    <dbReference type="NCBI Taxonomy" id="2011161"/>
    <lineage>
        <taxon>Eukaryota</taxon>
        <taxon>Metazoa</taxon>
        <taxon>Ecdysozoa</taxon>
        <taxon>Nematoda</taxon>
        <taxon>Chromadorea</taxon>
        <taxon>Plectida</taxon>
        <taxon>Plectina</taxon>
        <taxon>Plectoidea</taxon>
        <taxon>Plectidae</taxon>
        <taxon>Plectus</taxon>
    </lineage>
</organism>
<dbReference type="SMART" id="SM00595">
    <property type="entry name" value="MADF"/>
    <property type="match status" value="3"/>
</dbReference>
<evidence type="ECO:0000256" key="1">
    <source>
        <dbReference type="SAM" id="MobiDB-lite"/>
    </source>
</evidence>
<sequence>MNRSRLSNLIEIRTVKPTATRRSVKIFRQYKNPEPHVQPAIEISVDVAQSGDDKEGISFPAQSPPSADETKSDFSYFLPNLSSTQQSARSVIEDEVGMGMDSRAELNHFTPETSASGVSSQSTVDNPSSIDGLPAEMLMQSISESVKVDTARSTLKRTRPKKLSAVSDRPVINGDDHDYLNENTPRFEGDIYLVGNSLPPVHSGVQELPLQLPGRGHSIMSYAAKAKLIGLVKQQEIIWNKQCDHSFDSIGRHKRDLAWLSIAEEMQLNDYFCLFTATIAYFAVNPPLNANINCRKPKCSNERPPEKLARLNFSQRKKLIKAIKCQPAIWDVVNCAGYHDDRKDHAWEAVGDVMSLSVAHCKDAWMRLRSNFSHRYKHRRLKLLQTGVAPEELPKPSSAHYDDLEFLTEVIDFTQKHEDLKPPAVLVSFNSSLRSALIKEVEKYPTIWKSDQSTKQSDEYWNMVSKTMAIPKEQLKKQWGRLRNYCLRLIHLEQHPKVRKRRRVFPPWEHWTEMTFFRDFVKKESPKSLSKTIRKQNLDDEPTASTSAEPDHKEANSTTIRKSIRQEQLIWIAKKKSRSYAADSNGSDNESFSLEGADSVQETHSNNADFIRSFEEPISTETSSEFSSRPQPVTPKSKKRVSARSTICKGFSLADRQKLIEYVKESEVIWNEDYDDARRSRLVGAAWRAIGQMLDKSALDCRNQWWRLRATFKGRLKLYETKKNSESNSNSSPAAEPKWVHWKEMQFIRQHWCKTIQSIEELPSDSRQTAVLCHSCGVYVDGASDSEPLVHILKKHFQKPQYRCQHCDFVAKQTFAEMQKHMYSTHVEHYEPSGDRTKPALLQAALTEVQHTCFPDYPRILQLSSARSAIISLMSTMLKSAESKKIIHRNVPMD</sequence>
<feature type="region of interest" description="Disordered" evidence="1">
    <location>
        <begin position="51"/>
        <end position="74"/>
    </location>
</feature>
<dbReference type="Proteomes" id="UP000887566">
    <property type="component" value="Unplaced"/>
</dbReference>
<dbReference type="InterPro" id="IPR006578">
    <property type="entry name" value="MADF-dom"/>
</dbReference>
<dbReference type="PROSITE" id="PS51029">
    <property type="entry name" value="MADF"/>
    <property type="match status" value="3"/>
</dbReference>
<keyword evidence="3" id="KW-1185">Reference proteome</keyword>
<reference evidence="4" key="1">
    <citation type="submission" date="2022-11" db="UniProtKB">
        <authorList>
            <consortium name="WormBaseParasite"/>
        </authorList>
    </citation>
    <scope>IDENTIFICATION</scope>
</reference>